<gene>
    <name evidence="1" type="ORF">EVAR_95124_1</name>
</gene>
<organism evidence="1 2">
    <name type="scientific">Eumeta variegata</name>
    <name type="common">Bagworm moth</name>
    <name type="synonym">Eumeta japonica</name>
    <dbReference type="NCBI Taxonomy" id="151549"/>
    <lineage>
        <taxon>Eukaryota</taxon>
        <taxon>Metazoa</taxon>
        <taxon>Ecdysozoa</taxon>
        <taxon>Arthropoda</taxon>
        <taxon>Hexapoda</taxon>
        <taxon>Insecta</taxon>
        <taxon>Pterygota</taxon>
        <taxon>Neoptera</taxon>
        <taxon>Endopterygota</taxon>
        <taxon>Lepidoptera</taxon>
        <taxon>Glossata</taxon>
        <taxon>Ditrysia</taxon>
        <taxon>Tineoidea</taxon>
        <taxon>Psychidae</taxon>
        <taxon>Oiketicinae</taxon>
        <taxon>Eumeta</taxon>
    </lineage>
</organism>
<sequence>MTIGYYPENFFILEGFDITKNDGLSQRDYRPAEVKSAMTIDPSLYVNTRNEEYWTKLLLDYSHNKSIETNSSSQLVLVPEEKTNGSPVRLISIPYSNFNSLHATNKRLRGRADEF</sequence>
<evidence type="ECO:0000313" key="2">
    <source>
        <dbReference type="Proteomes" id="UP000299102"/>
    </source>
</evidence>
<evidence type="ECO:0000313" key="1">
    <source>
        <dbReference type="EMBL" id="GBP46424.1"/>
    </source>
</evidence>
<dbReference type="EMBL" id="BGZK01000483">
    <property type="protein sequence ID" value="GBP46424.1"/>
    <property type="molecule type" value="Genomic_DNA"/>
</dbReference>
<name>A0A4C1W8D6_EUMVA</name>
<reference evidence="1 2" key="1">
    <citation type="journal article" date="2019" name="Commun. Biol.">
        <title>The bagworm genome reveals a unique fibroin gene that provides high tensile strength.</title>
        <authorList>
            <person name="Kono N."/>
            <person name="Nakamura H."/>
            <person name="Ohtoshi R."/>
            <person name="Tomita M."/>
            <person name="Numata K."/>
            <person name="Arakawa K."/>
        </authorList>
    </citation>
    <scope>NUCLEOTIDE SEQUENCE [LARGE SCALE GENOMIC DNA]</scope>
</reference>
<dbReference type="Proteomes" id="UP000299102">
    <property type="component" value="Unassembled WGS sequence"/>
</dbReference>
<accession>A0A4C1W8D6</accession>
<dbReference type="AlphaFoldDB" id="A0A4C1W8D6"/>
<proteinExistence type="predicted"/>
<comment type="caution">
    <text evidence="1">The sequence shown here is derived from an EMBL/GenBank/DDBJ whole genome shotgun (WGS) entry which is preliminary data.</text>
</comment>
<keyword evidence="2" id="KW-1185">Reference proteome</keyword>
<protein>
    <submittedName>
        <fullName evidence="1">Uncharacterized protein</fullName>
    </submittedName>
</protein>